<keyword evidence="1" id="KW-1133">Transmembrane helix</keyword>
<organism evidence="2 3">
    <name type="scientific">Labeo rohita</name>
    <name type="common">Indian major carp</name>
    <name type="synonym">Cyprinus rohita</name>
    <dbReference type="NCBI Taxonomy" id="84645"/>
    <lineage>
        <taxon>Eukaryota</taxon>
        <taxon>Metazoa</taxon>
        <taxon>Chordata</taxon>
        <taxon>Craniata</taxon>
        <taxon>Vertebrata</taxon>
        <taxon>Euteleostomi</taxon>
        <taxon>Actinopterygii</taxon>
        <taxon>Neopterygii</taxon>
        <taxon>Teleostei</taxon>
        <taxon>Ostariophysi</taxon>
        <taxon>Cypriniformes</taxon>
        <taxon>Cyprinidae</taxon>
        <taxon>Labeoninae</taxon>
        <taxon>Labeonini</taxon>
        <taxon>Labeo</taxon>
    </lineage>
</organism>
<evidence type="ECO:0000313" key="2">
    <source>
        <dbReference type="EMBL" id="KAI2662054.1"/>
    </source>
</evidence>
<reference evidence="2 3" key="1">
    <citation type="submission" date="2022-01" db="EMBL/GenBank/DDBJ databases">
        <title>A high-quality chromosome-level genome assembly of rohu carp, Labeo rohita.</title>
        <authorList>
            <person name="Arick M.A. II"/>
            <person name="Hsu C.-Y."/>
            <person name="Magbanua Z."/>
            <person name="Pechanova O."/>
            <person name="Grover C."/>
            <person name="Miller E."/>
            <person name="Thrash A."/>
            <person name="Ezzel L."/>
            <person name="Alam S."/>
            <person name="Benzie J."/>
            <person name="Hamilton M."/>
            <person name="Karsi A."/>
            <person name="Lawrence M.L."/>
            <person name="Peterson D.G."/>
        </authorList>
    </citation>
    <scope>NUCLEOTIDE SEQUENCE [LARGE SCALE GENOMIC DNA]</scope>
    <source>
        <strain evidence="3">BAU-BD-2019</strain>
        <tissue evidence="2">Blood</tissue>
    </source>
</reference>
<sequence>MEDSEHVVVMCSFGRWLIESSFHLFLKGKQDYILNNALCYSNGKCVFYVKVSSPVFLHLIHFVENHQSETYTYSPSDFAKNHDDKGISLFWIGFFSCFAAVLLIATVAVVIKKKTKEKCQESGDWTDEIDPSILYKWFSEDGFLDIEDIIREFEISEVPEPNITVYRQMEDRENVIVLCKFAEMFGMTFRWRSFDLSVESELNYTMELAECSSSDSSEICVYLVTVSPPASFTCVDEFAFSPDVIDRRSQTYNYSGSGGVSLFYICFFSFIAVGLFIMTAAVIVTNIRSKTKGVCLLVTHSFIAAANIMKGLTKIN</sequence>
<protein>
    <submittedName>
        <fullName evidence="2">Cytochrome b6</fullName>
    </submittedName>
</protein>
<feature type="transmembrane region" description="Helical" evidence="1">
    <location>
        <begin position="262"/>
        <end position="285"/>
    </location>
</feature>
<evidence type="ECO:0000313" key="3">
    <source>
        <dbReference type="Proteomes" id="UP000830375"/>
    </source>
</evidence>
<keyword evidence="3" id="KW-1185">Reference proteome</keyword>
<accession>A0ABQ8MH34</accession>
<feature type="transmembrane region" description="Helical" evidence="1">
    <location>
        <begin position="89"/>
        <end position="111"/>
    </location>
</feature>
<keyword evidence="1" id="KW-0472">Membrane</keyword>
<evidence type="ECO:0000256" key="1">
    <source>
        <dbReference type="SAM" id="Phobius"/>
    </source>
</evidence>
<proteinExistence type="predicted"/>
<gene>
    <name evidence="2" type="ORF">H4Q32_007791</name>
</gene>
<dbReference type="Proteomes" id="UP000830375">
    <property type="component" value="Unassembled WGS sequence"/>
</dbReference>
<dbReference type="EMBL" id="JACTAM010000008">
    <property type="protein sequence ID" value="KAI2662054.1"/>
    <property type="molecule type" value="Genomic_DNA"/>
</dbReference>
<comment type="caution">
    <text evidence="2">The sequence shown here is derived from an EMBL/GenBank/DDBJ whole genome shotgun (WGS) entry which is preliminary data.</text>
</comment>
<name>A0ABQ8MH34_LABRO</name>
<keyword evidence="1" id="KW-0812">Transmembrane</keyword>